<dbReference type="Proteomes" id="UP001152888">
    <property type="component" value="Unassembled WGS sequence"/>
</dbReference>
<comment type="caution">
    <text evidence="1">The sequence shown here is derived from an EMBL/GenBank/DDBJ whole genome shotgun (WGS) entry which is preliminary data.</text>
</comment>
<gene>
    <name evidence="1" type="ORF">ACAOBT_LOCUS8326</name>
</gene>
<accession>A0A9P0K8K4</accession>
<evidence type="ECO:0000313" key="1">
    <source>
        <dbReference type="EMBL" id="CAH1969248.1"/>
    </source>
</evidence>
<sequence>MLGVVYLHLENIHKIDDTSALVVKGSSRNFTSSSLLCQNFAMWRDISIMCTSFCPPKKSANQKRAKSLHLFPKVNDQRIDELVHPIALRIN</sequence>
<keyword evidence="2" id="KW-1185">Reference proteome</keyword>
<reference evidence="1" key="1">
    <citation type="submission" date="2022-03" db="EMBL/GenBank/DDBJ databases">
        <authorList>
            <person name="Sayadi A."/>
        </authorList>
    </citation>
    <scope>NUCLEOTIDE SEQUENCE</scope>
</reference>
<organism evidence="1 2">
    <name type="scientific">Acanthoscelides obtectus</name>
    <name type="common">Bean weevil</name>
    <name type="synonym">Bruchus obtectus</name>
    <dbReference type="NCBI Taxonomy" id="200917"/>
    <lineage>
        <taxon>Eukaryota</taxon>
        <taxon>Metazoa</taxon>
        <taxon>Ecdysozoa</taxon>
        <taxon>Arthropoda</taxon>
        <taxon>Hexapoda</taxon>
        <taxon>Insecta</taxon>
        <taxon>Pterygota</taxon>
        <taxon>Neoptera</taxon>
        <taxon>Endopterygota</taxon>
        <taxon>Coleoptera</taxon>
        <taxon>Polyphaga</taxon>
        <taxon>Cucujiformia</taxon>
        <taxon>Chrysomeloidea</taxon>
        <taxon>Chrysomelidae</taxon>
        <taxon>Bruchinae</taxon>
        <taxon>Bruchini</taxon>
        <taxon>Acanthoscelides</taxon>
    </lineage>
</organism>
<evidence type="ECO:0000313" key="2">
    <source>
        <dbReference type="Proteomes" id="UP001152888"/>
    </source>
</evidence>
<proteinExistence type="predicted"/>
<protein>
    <submittedName>
        <fullName evidence="1">Uncharacterized protein</fullName>
    </submittedName>
</protein>
<dbReference type="AlphaFoldDB" id="A0A9P0K8K4"/>
<dbReference type="EMBL" id="CAKOFQ010006763">
    <property type="protein sequence ID" value="CAH1969248.1"/>
    <property type="molecule type" value="Genomic_DNA"/>
</dbReference>
<name>A0A9P0K8K4_ACAOB</name>